<evidence type="ECO:0000313" key="8">
    <source>
        <dbReference type="Proteomes" id="UP000249166"/>
    </source>
</evidence>
<protein>
    <submittedName>
        <fullName evidence="7">FAD-linked oxidoreductase</fullName>
    </submittedName>
</protein>
<dbReference type="InterPro" id="IPR016167">
    <property type="entry name" value="FAD-bd_PCMH_sub1"/>
</dbReference>
<feature type="domain" description="FAD-binding PCMH-type" evidence="6">
    <location>
        <begin position="47"/>
        <end position="217"/>
    </location>
</feature>
<dbReference type="Gene3D" id="3.30.43.10">
    <property type="entry name" value="Uridine Diphospho-n-acetylenolpyruvylglucosamine Reductase, domain 2"/>
    <property type="match status" value="1"/>
</dbReference>
<dbReference type="Proteomes" id="UP000249166">
    <property type="component" value="Unassembled WGS sequence"/>
</dbReference>
<dbReference type="InterPro" id="IPR006094">
    <property type="entry name" value="Oxid_FAD_bind_N"/>
</dbReference>
<reference evidence="7 8" key="1">
    <citation type="submission" date="2018-04" db="EMBL/GenBank/DDBJ databases">
        <title>Bacteria isolated from cave deposits of Manipur.</title>
        <authorList>
            <person name="Sahoo D."/>
            <person name="Sarangthem I."/>
            <person name="Nandeibam J."/>
        </authorList>
    </citation>
    <scope>NUCLEOTIDE SEQUENCE [LARGE SCALE GENOMIC DNA]</scope>
    <source>
        <strain evidence="8">mrc11</strain>
    </source>
</reference>
<evidence type="ECO:0000259" key="6">
    <source>
        <dbReference type="PROSITE" id="PS51387"/>
    </source>
</evidence>
<dbReference type="PROSITE" id="PS51387">
    <property type="entry name" value="FAD_PCMH"/>
    <property type="match status" value="1"/>
</dbReference>
<dbReference type="Gene3D" id="3.30.465.10">
    <property type="match status" value="1"/>
</dbReference>
<comment type="cofactor">
    <cofactor evidence="1">
        <name>FAD</name>
        <dbReference type="ChEBI" id="CHEBI:57692"/>
    </cofactor>
</comment>
<dbReference type="EMBL" id="QLNP01000047">
    <property type="protein sequence ID" value="RAM38607.1"/>
    <property type="molecule type" value="Genomic_DNA"/>
</dbReference>
<comment type="caution">
    <text evidence="7">The sequence shown here is derived from an EMBL/GenBank/DDBJ whole genome shotgun (WGS) entry which is preliminary data.</text>
</comment>
<keyword evidence="4" id="KW-0274">FAD</keyword>
<comment type="similarity">
    <text evidence="2">Belongs to the oxygen-dependent FAD-linked oxidoreductase family.</text>
</comment>
<dbReference type="AlphaFoldDB" id="A0A328HJ27"/>
<accession>A0A328HJ27</accession>
<dbReference type="InterPro" id="IPR016169">
    <property type="entry name" value="FAD-bd_PCMH_sub2"/>
</dbReference>
<dbReference type="SUPFAM" id="SSF55103">
    <property type="entry name" value="FAD-linked oxidases, C-terminal domain"/>
    <property type="match status" value="1"/>
</dbReference>
<dbReference type="InterPro" id="IPR036318">
    <property type="entry name" value="FAD-bd_PCMH-like_sf"/>
</dbReference>
<keyword evidence="3" id="KW-0285">Flavoprotein</keyword>
<dbReference type="PROSITE" id="PS00862">
    <property type="entry name" value="OX2_COVAL_FAD"/>
    <property type="match status" value="1"/>
</dbReference>
<evidence type="ECO:0000256" key="4">
    <source>
        <dbReference type="ARBA" id="ARBA00022827"/>
    </source>
</evidence>
<dbReference type="Gene3D" id="3.40.462.20">
    <property type="match status" value="1"/>
</dbReference>
<dbReference type="InterPro" id="IPR016164">
    <property type="entry name" value="FAD-linked_Oxase-like_C"/>
</dbReference>
<evidence type="ECO:0000256" key="5">
    <source>
        <dbReference type="ARBA" id="ARBA00023002"/>
    </source>
</evidence>
<organism evidence="7 8">
    <name type="scientific">Arthrobacter globiformis</name>
    <dbReference type="NCBI Taxonomy" id="1665"/>
    <lineage>
        <taxon>Bacteria</taxon>
        <taxon>Bacillati</taxon>
        <taxon>Actinomycetota</taxon>
        <taxon>Actinomycetes</taxon>
        <taxon>Micrococcales</taxon>
        <taxon>Micrococcaceae</taxon>
        <taxon>Arthrobacter</taxon>
    </lineage>
</organism>
<dbReference type="SUPFAM" id="SSF56176">
    <property type="entry name" value="FAD-binding/transporter-associated domain-like"/>
    <property type="match status" value="1"/>
</dbReference>
<dbReference type="OrthoDB" id="9775082at2"/>
<proteinExistence type="inferred from homology"/>
<sequence length="476" mass="51832">MSTMHQAEQNGETDGALQELRRHLAGQVIEPQDPLYDEARAVWNGMIDVRPRAVVRAGAVGDIDPALHTARSTGLPLAVRGGGHNIAGHGTVDGGLVLELGQLRNVEVDVERRLVTVEPGATLADVDRATAAHGLAVPLGVISATGVSGLTLGGGVGWLTRSNGLSLDNLDSADVVTATGEHLHASEQQNPELFWGLRGGGGNFGVVSSFTFRARPLPAAVLGGNFFYRPTRWKSALSAFDRWTQDLPEEMNPIVSFLVLPPDFEMGEEPWMIIGFAWTSENHQPGLELIGQLREAAPPDAEEVGPTAWLEWQTAMDSLFPKGSRGYWKNVSFSRMDDVAIDVLTGFASEVTWSGTGIDIHHMQGAFGRVPKDATAFPNRSAKYWLNIYGFWHDPAEDARLSAFARKAYALMQPFSEHGQYVNFLGAEIGQDPVEAARQAYGPDTYERLVDLKNRFDPHNLFRLNHNIVPTPAAET</sequence>
<name>A0A328HJ27_ARTGO</name>
<dbReference type="GO" id="GO:0016491">
    <property type="term" value="F:oxidoreductase activity"/>
    <property type="evidence" value="ECO:0007669"/>
    <property type="project" value="UniProtKB-KW"/>
</dbReference>
<keyword evidence="5" id="KW-0560">Oxidoreductase</keyword>
<dbReference type="InterPro" id="IPR016166">
    <property type="entry name" value="FAD-bd_PCMH"/>
</dbReference>
<dbReference type="InterPro" id="IPR050416">
    <property type="entry name" value="FAD-linked_Oxidoreductase"/>
</dbReference>
<dbReference type="InterPro" id="IPR012951">
    <property type="entry name" value="BBE"/>
</dbReference>
<dbReference type="GO" id="GO:0071949">
    <property type="term" value="F:FAD binding"/>
    <property type="evidence" value="ECO:0007669"/>
    <property type="project" value="InterPro"/>
</dbReference>
<evidence type="ECO:0000256" key="2">
    <source>
        <dbReference type="ARBA" id="ARBA00005466"/>
    </source>
</evidence>
<dbReference type="InterPro" id="IPR006093">
    <property type="entry name" value="Oxy_OxRdtase_FAD_BS"/>
</dbReference>
<gene>
    <name evidence="7" type="ORF">DBZ45_03890</name>
</gene>
<dbReference type="Pfam" id="PF01565">
    <property type="entry name" value="FAD_binding_4"/>
    <property type="match status" value="1"/>
</dbReference>
<dbReference type="Pfam" id="PF08031">
    <property type="entry name" value="BBE"/>
    <property type="match status" value="1"/>
</dbReference>
<dbReference type="PANTHER" id="PTHR42973:SF39">
    <property type="entry name" value="FAD-BINDING PCMH-TYPE DOMAIN-CONTAINING PROTEIN"/>
    <property type="match status" value="1"/>
</dbReference>
<dbReference type="PANTHER" id="PTHR42973">
    <property type="entry name" value="BINDING OXIDOREDUCTASE, PUTATIVE (AFU_ORTHOLOGUE AFUA_1G17690)-RELATED"/>
    <property type="match status" value="1"/>
</dbReference>
<evidence type="ECO:0000256" key="3">
    <source>
        <dbReference type="ARBA" id="ARBA00022630"/>
    </source>
</evidence>
<evidence type="ECO:0000256" key="1">
    <source>
        <dbReference type="ARBA" id="ARBA00001974"/>
    </source>
</evidence>
<evidence type="ECO:0000313" key="7">
    <source>
        <dbReference type="EMBL" id="RAM38607.1"/>
    </source>
</evidence>